<dbReference type="Pfam" id="PF13511">
    <property type="entry name" value="DUF4124"/>
    <property type="match status" value="1"/>
</dbReference>
<evidence type="ECO:0000313" key="4">
    <source>
        <dbReference type="Proteomes" id="UP000029391"/>
    </source>
</evidence>
<feature type="domain" description="DUF4124" evidence="2">
    <location>
        <begin position="34"/>
        <end position="90"/>
    </location>
</feature>
<feature type="compositionally biased region" description="Pro residues" evidence="1">
    <location>
        <begin position="80"/>
        <end position="96"/>
    </location>
</feature>
<organism evidence="3 4">
    <name type="scientific">Arenimonas composti TR7-09 = DSM 18010</name>
    <dbReference type="NCBI Taxonomy" id="1121013"/>
    <lineage>
        <taxon>Bacteria</taxon>
        <taxon>Pseudomonadati</taxon>
        <taxon>Pseudomonadota</taxon>
        <taxon>Gammaproteobacteria</taxon>
        <taxon>Lysobacterales</taxon>
        <taxon>Lysobacteraceae</taxon>
        <taxon>Arenimonas</taxon>
    </lineage>
</organism>
<feature type="compositionally biased region" description="Low complexity" evidence="1">
    <location>
        <begin position="97"/>
        <end position="106"/>
    </location>
</feature>
<dbReference type="OrthoDB" id="5974493at2"/>
<reference evidence="3 4" key="1">
    <citation type="submission" date="2013-09" db="EMBL/GenBank/DDBJ databases">
        <title>Genome sequencing of Arenimonas composti.</title>
        <authorList>
            <person name="Chen F."/>
            <person name="Wang G."/>
        </authorList>
    </citation>
    <scope>NUCLEOTIDE SEQUENCE [LARGE SCALE GENOMIC DNA]</scope>
    <source>
        <strain evidence="3 4">TR7-09</strain>
    </source>
</reference>
<dbReference type="eggNOG" id="ENOG5031E7I">
    <property type="taxonomic scope" value="Bacteria"/>
</dbReference>
<name>A0A091BB47_9GAMM</name>
<comment type="caution">
    <text evidence="3">The sequence shown here is derived from an EMBL/GenBank/DDBJ whole genome shotgun (WGS) entry which is preliminary data.</text>
</comment>
<feature type="compositionally biased region" description="Pro residues" evidence="1">
    <location>
        <begin position="107"/>
        <end position="116"/>
    </location>
</feature>
<dbReference type="RefSeq" id="WP_026817247.1">
    <property type="nucleotide sequence ID" value="NZ_AUFF01000007.1"/>
</dbReference>
<dbReference type="InterPro" id="IPR025392">
    <property type="entry name" value="DUF4124"/>
</dbReference>
<dbReference type="Proteomes" id="UP000029391">
    <property type="component" value="Unassembled WGS sequence"/>
</dbReference>
<evidence type="ECO:0000256" key="1">
    <source>
        <dbReference type="SAM" id="MobiDB-lite"/>
    </source>
</evidence>
<gene>
    <name evidence="3" type="ORF">P873_08550</name>
</gene>
<evidence type="ECO:0000259" key="2">
    <source>
        <dbReference type="Pfam" id="PF13511"/>
    </source>
</evidence>
<proteinExistence type="predicted"/>
<dbReference type="EMBL" id="AWXU01000027">
    <property type="protein sequence ID" value="KFN49883.1"/>
    <property type="molecule type" value="Genomic_DNA"/>
</dbReference>
<sequence>MGRSCQARITALPVAAGSGEGRGLRVAGAGVLLALALTTSARGAEITVYRCEDAAGRVTLQDDPCAQGQQQSERRMTRPQDPPPARPRPAPEPSAPSSPAADARPAPTVPPAPPPMYRCTDYDGDVRHTEEFAPNTRCVPLPALGYDVRGNPAAASTCRWVQESCLRLDDAETCRQFKAKLRQAESDALHAFSDTAAYRRSEVERLRGIVARSCN</sequence>
<evidence type="ECO:0000313" key="3">
    <source>
        <dbReference type="EMBL" id="KFN49883.1"/>
    </source>
</evidence>
<accession>A0A091BB47</accession>
<protein>
    <recommendedName>
        <fullName evidence="2">DUF4124 domain-containing protein</fullName>
    </recommendedName>
</protein>
<dbReference type="AlphaFoldDB" id="A0A091BB47"/>
<keyword evidence="4" id="KW-1185">Reference proteome</keyword>
<feature type="region of interest" description="Disordered" evidence="1">
    <location>
        <begin position="60"/>
        <end position="122"/>
    </location>
</feature>